<sequence>MVDEAARPSSILPGTQVLRTAIPSYCQNDPTPARMINEAAADLFISNVESRTVAELLAHEHRQLPVCWFSVSW</sequence>
<reference evidence="1 2" key="1">
    <citation type="submission" date="2020-03" db="EMBL/GenBank/DDBJ databases">
        <title>Whole genome shotgun sequence of Phytohabitans rumicis NBRC 108638.</title>
        <authorList>
            <person name="Komaki H."/>
            <person name="Tamura T."/>
        </authorList>
    </citation>
    <scope>NUCLEOTIDE SEQUENCE [LARGE SCALE GENOMIC DNA]</scope>
    <source>
        <strain evidence="1 2">NBRC 108638</strain>
    </source>
</reference>
<proteinExistence type="predicted"/>
<accession>A0A6V8LKM6</accession>
<dbReference type="Gene3D" id="3.10.580.10">
    <property type="entry name" value="CBS-domain"/>
    <property type="match status" value="1"/>
</dbReference>
<protein>
    <submittedName>
        <fullName evidence="1">Uncharacterized protein</fullName>
    </submittedName>
</protein>
<dbReference type="AlphaFoldDB" id="A0A6V8LKM6"/>
<evidence type="ECO:0000313" key="1">
    <source>
        <dbReference type="EMBL" id="GFJ93195.1"/>
    </source>
</evidence>
<dbReference type="RefSeq" id="WP_173079881.1">
    <property type="nucleotide sequence ID" value="NZ_BAABJB010000043.1"/>
</dbReference>
<organism evidence="1 2">
    <name type="scientific">Phytohabitans rumicis</name>
    <dbReference type="NCBI Taxonomy" id="1076125"/>
    <lineage>
        <taxon>Bacteria</taxon>
        <taxon>Bacillati</taxon>
        <taxon>Actinomycetota</taxon>
        <taxon>Actinomycetes</taxon>
        <taxon>Micromonosporales</taxon>
        <taxon>Micromonosporaceae</taxon>
    </lineage>
</organism>
<dbReference type="EMBL" id="BLPG01000001">
    <property type="protein sequence ID" value="GFJ93195.1"/>
    <property type="molecule type" value="Genomic_DNA"/>
</dbReference>
<reference evidence="1 2" key="2">
    <citation type="submission" date="2020-03" db="EMBL/GenBank/DDBJ databases">
        <authorList>
            <person name="Ichikawa N."/>
            <person name="Kimura A."/>
            <person name="Kitahashi Y."/>
            <person name="Uohara A."/>
        </authorList>
    </citation>
    <scope>NUCLEOTIDE SEQUENCE [LARGE SCALE GENOMIC DNA]</scope>
    <source>
        <strain evidence="1 2">NBRC 108638</strain>
    </source>
</reference>
<dbReference type="Proteomes" id="UP000482960">
    <property type="component" value="Unassembled WGS sequence"/>
</dbReference>
<gene>
    <name evidence="1" type="ORF">Prum_068370</name>
</gene>
<keyword evidence="2" id="KW-1185">Reference proteome</keyword>
<dbReference type="InterPro" id="IPR046342">
    <property type="entry name" value="CBS_dom_sf"/>
</dbReference>
<comment type="caution">
    <text evidence="1">The sequence shown here is derived from an EMBL/GenBank/DDBJ whole genome shotgun (WGS) entry which is preliminary data.</text>
</comment>
<name>A0A6V8LKM6_9ACTN</name>
<evidence type="ECO:0000313" key="2">
    <source>
        <dbReference type="Proteomes" id="UP000482960"/>
    </source>
</evidence>